<feature type="region of interest" description="Disordered" evidence="1">
    <location>
        <begin position="1"/>
        <end position="23"/>
    </location>
</feature>
<evidence type="ECO:0000256" key="1">
    <source>
        <dbReference type="SAM" id="MobiDB-lite"/>
    </source>
</evidence>
<evidence type="ECO:0000313" key="2">
    <source>
        <dbReference type="EMBL" id="GAA3229704.1"/>
    </source>
</evidence>
<dbReference type="Gene3D" id="3.40.50.300">
    <property type="entry name" value="P-loop containing nucleotide triphosphate hydrolases"/>
    <property type="match status" value="1"/>
</dbReference>
<protein>
    <submittedName>
        <fullName evidence="2">Dynamin family protein</fullName>
    </submittedName>
</protein>
<gene>
    <name evidence="2" type="ORF">GCM10010468_59770</name>
</gene>
<sequence length="586" mass="63043">MTSPADQSALTTQNPVAGGGEGPAPLSRLLADLRDQIDALRFTLDVPGAEEARLAAKEIRDQLDDYVLPRVRAAATPLLAVFGGSTGAGKSTLVNSLVGARVSGTGVLRPTTSSPILVCHPDNFDWFMGTEDTPPGVVPTMGRVEGPAPDAVVGDQLVVIRTEAVPRGVALLDSPDFDSLFEDHYEFATKLMAAADLWICVTTAARYADAQVWRMLQRAREQGASLGVVLSRVQPGPGREVAEHFAEMLDERGFGEAPRFTIPETTVVESRLPEDDISDIRAWLTGFVDNTEVRDEVIVETLGGVLDSFRVRIPALARQVEDQVDRRDDLARIVESAYSTALAELDEATRNGALLQGEVLARWQDFAGTGDLLRALHVRRGKDVPKPSTRRRRSAPRVRALKAALRSALESLIVAAAEQGAEQAVARWQGDPAGVLVLADKAAVLGTASPELSRRVTRAVSGWQDHVLELVRHEGVIKRSIAKLVSFDSEALSVVLMVGILGYGTSDVVVEGGTSAVPQRLLKSLFGAESLRGMSAKAKADLRARVTMLLDEESLRFGQVLDQADIPDEGTAVALYQATYNLEVAR</sequence>
<dbReference type="InterPro" id="IPR005662">
    <property type="entry name" value="GTPase_Era-like"/>
</dbReference>
<organism evidence="2 3">
    <name type="scientific">Actinocorallia longicatena</name>
    <dbReference type="NCBI Taxonomy" id="111803"/>
    <lineage>
        <taxon>Bacteria</taxon>
        <taxon>Bacillati</taxon>
        <taxon>Actinomycetota</taxon>
        <taxon>Actinomycetes</taxon>
        <taxon>Streptosporangiales</taxon>
        <taxon>Thermomonosporaceae</taxon>
        <taxon>Actinocorallia</taxon>
    </lineage>
</organism>
<dbReference type="PANTHER" id="PTHR42698:SF1">
    <property type="entry name" value="GTPASE ERA, MITOCHONDRIAL"/>
    <property type="match status" value="1"/>
</dbReference>
<accession>A0ABP6QHK6</accession>
<dbReference type="PANTHER" id="PTHR42698">
    <property type="entry name" value="GTPASE ERA"/>
    <property type="match status" value="1"/>
</dbReference>
<dbReference type="RefSeq" id="WP_344835022.1">
    <property type="nucleotide sequence ID" value="NZ_BAAAUV010000019.1"/>
</dbReference>
<proteinExistence type="predicted"/>
<dbReference type="InterPro" id="IPR027417">
    <property type="entry name" value="P-loop_NTPase"/>
</dbReference>
<evidence type="ECO:0000313" key="3">
    <source>
        <dbReference type="Proteomes" id="UP001501237"/>
    </source>
</evidence>
<dbReference type="EMBL" id="BAAAUV010000019">
    <property type="protein sequence ID" value="GAA3229704.1"/>
    <property type="molecule type" value="Genomic_DNA"/>
</dbReference>
<reference evidence="3" key="1">
    <citation type="journal article" date="2019" name="Int. J. Syst. Evol. Microbiol.">
        <title>The Global Catalogue of Microorganisms (GCM) 10K type strain sequencing project: providing services to taxonomists for standard genome sequencing and annotation.</title>
        <authorList>
            <consortium name="The Broad Institute Genomics Platform"/>
            <consortium name="The Broad Institute Genome Sequencing Center for Infectious Disease"/>
            <person name="Wu L."/>
            <person name="Ma J."/>
        </authorList>
    </citation>
    <scope>NUCLEOTIDE SEQUENCE [LARGE SCALE GENOMIC DNA]</scope>
    <source>
        <strain evidence="3">JCM 9377</strain>
    </source>
</reference>
<name>A0ABP6QHK6_9ACTN</name>
<feature type="compositionally biased region" description="Polar residues" evidence="1">
    <location>
        <begin position="1"/>
        <end position="15"/>
    </location>
</feature>
<dbReference type="SUPFAM" id="SSF52540">
    <property type="entry name" value="P-loop containing nucleoside triphosphate hydrolases"/>
    <property type="match status" value="1"/>
</dbReference>
<dbReference type="Proteomes" id="UP001501237">
    <property type="component" value="Unassembled WGS sequence"/>
</dbReference>
<comment type="caution">
    <text evidence="2">The sequence shown here is derived from an EMBL/GenBank/DDBJ whole genome shotgun (WGS) entry which is preliminary data.</text>
</comment>
<keyword evidence="3" id="KW-1185">Reference proteome</keyword>